<keyword evidence="2" id="KW-0689">Ribosomal protein</keyword>
<dbReference type="GO" id="GO:0006412">
    <property type="term" value="P:translation"/>
    <property type="evidence" value="ECO:0007669"/>
    <property type="project" value="InterPro"/>
</dbReference>
<dbReference type="GO" id="GO:0005840">
    <property type="term" value="C:ribosome"/>
    <property type="evidence" value="ECO:0007669"/>
    <property type="project" value="UniProtKB-KW"/>
</dbReference>
<evidence type="ECO:0000256" key="3">
    <source>
        <dbReference type="ARBA" id="ARBA00023274"/>
    </source>
</evidence>
<dbReference type="EMBL" id="HM230006">
    <property type="protein sequence ID" value="ADK26004.1"/>
    <property type="molecule type" value="Genomic_DNA"/>
</dbReference>
<dbReference type="AlphaFoldDB" id="E0A1E8"/>
<evidence type="ECO:0000313" key="6">
    <source>
        <dbReference type="EMBL" id="ADK26004.1"/>
    </source>
</evidence>
<evidence type="ECO:0000256" key="4">
    <source>
        <dbReference type="ARBA" id="ARBA00035277"/>
    </source>
</evidence>
<dbReference type="OMA" id="MAIWQGR"/>
<dbReference type="InterPro" id="IPR020919">
    <property type="entry name" value="Ribosomal_protein_eS8_arc"/>
</dbReference>
<evidence type="ECO:0000256" key="5">
    <source>
        <dbReference type="ARBA" id="ARBA00035385"/>
    </source>
</evidence>
<evidence type="ECO:0000256" key="1">
    <source>
        <dbReference type="ARBA" id="ARBA00005257"/>
    </source>
</evidence>
<dbReference type="InterPro" id="IPR001047">
    <property type="entry name" value="Ribosomal_eS8"/>
</dbReference>
<dbReference type="Pfam" id="PF01201">
    <property type="entry name" value="Ribosomal_S8e"/>
    <property type="match status" value="1"/>
</dbReference>
<feature type="non-terminal residue" evidence="6">
    <location>
        <position position="134"/>
    </location>
</feature>
<dbReference type="NCBIfam" id="TIGR00307">
    <property type="entry name" value="eS8"/>
    <property type="match status" value="1"/>
</dbReference>
<comment type="similarity">
    <text evidence="1">Belongs to the eukaryotic ribosomal protein eS8 family.</text>
</comment>
<sequence length="134" mass="14566">MRKSIENLAGRKMTGGRKVAMRGRRKFEIDRYPNEAVVGPTQIVARRTRGNNIKAAFKTAEFANVVDKEAKKVTKSKILKVNKNPANRDYERRGVISKGAVIETESGTAVVVSRPGQDGVVNAVLVKAAAAKTS</sequence>
<dbReference type="CDD" id="cd11382">
    <property type="entry name" value="Ribosomal_S8e"/>
    <property type="match status" value="1"/>
</dbReference>
<proteinExistence type="inferred from homology"/>
<dbReference type="HAMAP" id="MF_00029">
    <property type="entry name" value="Ribosomal_eS8"/>
    <property type="match status" value="1"/>
</dbReference>
<name>E0A1E8_9ARCH</name>
<dbReference type="GO" id="GO:0003735">
    <property type="term" value="F:structural constituent of ribosome"/>
    <property type="evidence" value="ECO:0007669"/>
    <property type="project" value="InterPro"/>
</dbReference>
<keyword evidence="3" id="KW-0687">Ribonucleoprotein</keyword>
<evidence type="ECO:0000256" key="2">
    <source>
        <dbReference type="ARBA" id="ARBA00022980"/>
    </source>
</evidence>
<dbReference type="Gene3D" id="2.40.10.310">
    <property type="match status" value="1"/>
</dbReference>
<accession>E0A1E8</accession>
<reference evidence="6" key="1">
    <citation type="journal article" date="2010" name="Trends Microbiol.">
        <title>Distinct gene set in two different lineages of ammonia-oxidizing archaea supports the phylum Thaumarchaeota.</title>
        <authorList>
            <person name="Spang A."/>
            <person name="Hatzenpichler R."/>
            <person name="Brochier-Armanet C."/>
            <person name="Rattei T."/>
            <person name="Tischler P."/>
            <person name="Spieck E."/>
            <person name="Streit W."/>
            <person name="Stahl D.A."/>
            <person name="Wagner M."/>
            <person name="Schleper C."/>
        </authorList>
    </citation>
    <scope>NUCLEOTIDE SEQUENCE</scope>
    <source>
        <strain evidence="6">Enrichment culture Ga9.2</strain>
    </source>
</reference>
<dbReference type="InterPro" id="IPR022309">
    <property type="entry name" value="Ribosomal_Se8/biogenesis_NSA2"/>
</dbReference>
<organism evidence="6">
    <name type="scientific">Candidatus Nitrososphaera gargensis</name>
    <dbReference type="NCBI Taxonomy" id="497727"/>
    <lineage>
        <taxon>Archaea</taxon>
        <taxon>Nitrososphaerota</taxon>
        <taxon>Nitrososphaeria</taxon>
        <taxon>Nitrososphaerales</taxon>
        <taxon>Nitrososphaeraceae</taxon>
        <taxon>Nitrososphaera</taxon>
    </lineage>
</organism>
<protein>
    <recommendedName>
        <fullName evidence="4">Small ribosomal subunit protein eS8</fullName>
    </recommendedName>
    <alternativeName>
        <fullName evidence="5">30S ribosomal protein S8e</fullName>
    </alternativeName>
</protein>
<dbReference type="GO" id="GO:1990904">
    <property type="term" value="C:ribonucleoprotein complex"/>
    <property type="evidence" value="ECO:0007669"/>
    <property type="project" value="UniProtKB-KW"/>
</dbReference>